<keyword evidence="5" id="KW-1133">Transmembrane helix</keyword>
<dbReference type="PROSITE" id="PS00107">
    <property type="entry name" value="PROTEIN_KINASE_ATP"/>
    <property type="match status" value="1"/>
</dbReference>
<dbReference type="EMBL" id="CP077107">
    <property type="protein sequence ID" value="QXO95736.1"/>
    <property type="molecule type" value="Genomic_DNA"/>
</dbReference>
<evidence type="ECO:0000256" key="4">
    <source>
        <dbReference type="ARBA" id="ARBA00022840"/>
    </source>
</evidence>
<feature type="transmembrane region" description="Helical" evidence="5">
    <location>
        <begin position="166"/>
        <end position="192"/>
    </location>
</feature>
<dbReference type="InterPro" id="IPR000719">
    <property type="entry name" value="Prot_kinase_dom"/>
</dbReference>
<sequence length="544" mass="60311">MVHQKTLCIGICLILALIFSCIPVQADQTIDNSSPKVKPDSFPGPNDSNRIPFYLNARNLNQSAESESRFTPEGQGGMFPRDAIPPDMILPIENWQLPLISIGVSLIILLIMSIAGIVIGSQFRYTCSHRAGIMLAGCHLLSAFLIGVFIFTLYEIRSSNNGMDPFVSTIYATFGIIIYLILSSLIQAVSLIKNRPMVPIHQAHILFAVIAIILLLSVRFPVAFSLQISIVTALTIITPGAAFSLITSHFVQKGDFSKLRENSDHTITRSLPLVNQDLPPSFPEKLTTKYHDISVIGSGGMAVVYRANKNSDNMVVALKIPFSADETSGKTFLNEMSVWRDLSHPHIAQITDQNIFPVPYVELEYIPRSLKDITLPVPPKRAVSITVQIGSALSYAHENGVIHRDIKPGNVLIADDGTVKLTDWGLSRFIERADDTRNTSFSLFYASPEQLAPEKYGNGDQRTDIYQLGVLLYELLCGAPPYGTQNIGELFSRIQKNQYILPSEVNSNLKPFDEIIKRSLQADPNERYQNISDFMTTLNQLAET</sequence>
<dbReference type="InterPro" id="IPR008271">
    <property type="entry name" value="Ser/Thr_kinase_AS"/>
</dbReference>
<dbReference type="CDD" id="cd14014">
    <property type="entry name" value="STKc_PknB_like"/>
    <property type="match status" value="1"/>
</dbReference>
<evidence type="ECO:0000259" key="6">
    <source>
        <dbReference type="PROSITE" id="PS50011"/>
    </source>
</evidence>
<evidence type="ECO:0000256" key="1">
    <source>
        <dbReference type="ARBA" id="ARBA00022679"/>
    </source>
</evidence>
<evidence type="ECO:0000313" key="8">
    <source>
        <dbReference type="Proteomes" id="UP000694228"/>
    </source>
</evidence>
<organism evidence="7 8">
    <name type="scientific">Methanospirillum hungatei</name>
    <dbReference type="NCBI Taxonomy" id="2203"/>
    <lineage>
        <taxon>Archaea</taxon>
        <taxon>Methanobacteriati</taxon>
        <taxon>Methanobacteriota</taxon>
        <taxon>Stenosarchaea group</taxon>
        <taxon>Methanomicrobia</taxon>
        <taxon>Methanomicrobiales</taxon>
        <taxon>Methanospirillaceae</taxon>
        <taxon>Methanospirillum</taxon>
    </lineage>
</organism>
<dbReference type="OrthoDB" id="41005at2157"/>
<keyword evidence="3 7" id="KW-0418">Kinase</keyword>
<dbReference type="PANTHER" id="PTHR43289:SF6">
    <property type="entry name" value="SERINE_THREONINE-PROTEIN KINASE NEKL-3"/>
    <property type="match status" value="1"/>
</dbReference>
<proteinExistence type="predicted"/>
<evidence type="ECO:0000256" key="5">
    <source>
        <dbReference type="SAM" id="Phobius"/>
    </source>
</evidence>
<dbReference type="SMART" id="SM00220">
    <property type="entry name" value="S_TKc"/>
    <property type="match status" value="1"/>
</dbReference>
<keyword evidence="4" id="KW-0067">ATP-binding</keyword>
<feature type="domain" description="Protein kinase" evidence="6">
    <location>
        <begin position="290"/>
        <end position="538"/>
    </location>
</feature>
<feature type="transmembrane region" description="Helical" evidence="5">
    <location>
        <begin position="95"/>
        <end position="119"/>
    </location>
</feature>
<dbReference type="GO" id="GO:0005524">
    <property type="term" value="F:ATP binding"/>
    <property type="evidence" value="ECO:0007669"/>
    <property type="project" value="UniProtKB-KW"/>
</dbReference>
<feature type="transmembrane region" description="Helical" evidence="5">
    <location>
        <begin position="204"/>
        <end position="222"/>
    </location>
</feature>
<dbReference type="PROSITE" id="PS00108">
    <property type="entry name" value="PROTEIN_KINASE_ST"/>
    <property type="match status" value="1"/>
</dbReference>
<dbReference type="PANTHER" id="PTHR43289">
    <property type="entry name" value="MITOGEN-ACTIVATED PROTEIN KINASE KINASE KINASE 20-RELATED"/>
    <property type="match status" value="1"/>
</dbReference>
<dbReference type="InterPro" id="IPR017441">
    <property type="entry name" value="Protein_kinase_ATP_BS"/>
</dbReference>
<keyword evidence="2" id="KW-0547">Nucleotide-binding</keyword>
<accession>A0A8F5VPB5</accession>
<keyword evidence="5" id="KW-0472">Membrane</keyword>
<evidence type="ECO:0000256" key="3">
    <source>
        <dbReference type="ARBA" id="ARBA00022777"/>
    </source>
</evidence>
<feature type="transmembrane region" description="Helical" evidence="5">
    <location>
        <begin position="131"/>
        <end position="154"/>
    </location>
</feature>
<feature type="transmembrane region" description="Helical" evidence="5">
    <location>
        <begin position="228"/>
        <end position="251"/>
    </location>
</feature>
<protein>
    <submittedName>
        <fullName evidence="7">Serine/threonine protein kinase</fullName>
    </submittedName>
</protein>
<dbReference type="GO" id="GO:0004674">
    <property type="term" value="F:protein serine/threonine kinase activity"/>
    <property type="evidence" value="ECO:0007669"/>
    <property type="project" value="UniProtKB-KW"/>
</dbReference>
<gene>
    <name evidence="7" type="ORF">KSK55_04905</name>
</gene>
<dbReference type="AlphaFoldDB" id="A0A8F5VPB5"/>
<keyword evidence="5" id="KW-0812">Transmembrane</keyword>
<evidence type="ECO:0000256" key="2">
    <source>
        <dbReference type="ARBA" id="ARBA00022741"/>
    </source>
</evidence>
<keyword evidence="1" id="KW-0808">Transferase</keyword>
<evidence type="ECO:0000313" key="7">
    <source>
        <dbReference type="EMBL" id="QXO95736.1"/>
    </source>
</evidence>
<reference evidence="7 8" key="1">
    <citation type="submission" date="2021-06" db="EMBL/GenBank/DDBJ databases">
        <title>Complete genome sequence of the secondary alcohol utilizing methanogen Methanospirillum hungatei strain GP1.</title>
        <authorList>
            <person name="Day L.A."/>
            <person name="Costa K.C."/>
        </authorList>
    </citation>
    <scope>NUCLEOTIDE SEQUENCE [LARGE SCALE GENOMIC DNA]</scope>
    <source>
        <strain evidence="7 8">GP1</strain>
    </source>
</reference>
<keyword evidence="7" id="KW-0723">Serine/threonine-protein kinase</keyword>
<dbReference type="Pfam" id="PF00069">
    <property type="entry name" value="Pkinase"/>
    <property type="match status" value="1"/>
</dbReference>
<dbReference type="Proteomes" id="UP000694228">
    <property type="component" value="Chromosome"/>
</dbReference>
<dbReference type="PROSITE" id="PS50011">
    <property type="entry name" value="PROTEIN_KINASE_DOM"/>
    <property type="match status" value="1"/>
</dbReference>
<name>A0A8F5VPB5_METHU</name>
<dbReference type="PROSITE" id="PS51257">
    <property type="entry name" value="PROKAR_LIPOPROTEIN"/>
    <property type="match status" value="1"/>
</dbReference>